<feature type="region of interest" description="Disordered" evidence="2">
    <location>
        <begin position="125"/>
        <end position="260"/>
    </location>
</feature>
<feature type="transmembrane region" description="Helical" evidence="3">
    <location>
        <begin position="12"/>
        <end position="36"/>
    </location>
</feature>
<feature type="compositionally biased region" description="Basic and acidic residues" evidence="2">
    <location>
        <begin position="458"/>
        <end position="494"/>
    </location>
</feature>
<sequence>MPSPVVSEKRSPQLLTVLFWVGVAFAPVAALILLFADGNGPLRFAAVLAIAAVVLIGLSIALRADGGTRSSGAEVQDELAQLRRELRSEIVAAAQRGNQALDQSQRAEEQVTALRRRLDAATAVIAAPDGGPPVADERAGGAGRARIPAVEPEPEAPVGRRRAVAEEAPADWERPEAAEPAVAGRSRVAADPEAVAPAARRHAPERPATGRTGVYGASTRERGTVPSAAGSAARPLGVVRHTETVHVTTRHTVVDGADPAGGGYGGYAGRWAAGSPESSWTGGEPERSWSGQVESDDRGWSTPPDERARPARPAARDERAWPAADPSWRAPDADGHWRAQATDAPPWRASAADPSRGGSTDVGPSRGGRVDDRPEPAPSERPPVGGETDGWLGGRAGWTASAEPPSRTGWAGDRAEPSPHAVRAGDRWAEVRDDGHARELRVGERQAEVRADGAGYHYADRWASVRREDPHRDAPHRDAPHRDAPHRDTPERGGEQWGAGRPARDERPALPAGGVPVPQQWREASRGQRPAEQWPDRPAEQWPAPPTGEWPAPPAEEWPARTAQATPHRSAREPAQEWPAPAGQPAAERSARVAPPTPDWPAQADGQRWGGQPTESRRDRAPVVSWRTPEPEPDDRRQWDGEQRYGYPPQDDAPRAGGHWR</sequence>
<feature type="compositionally biased region" description="Basic and acidic residues" evidence="2">
    <location>
        <begin position="295"/>
        <end position="320"/>
    </location>
</feature>
<dbReference type="OrthoDB" id="3406038at2"/>
<name>A0A109IP34_9ACTN</name>
<dbReference type="Proteomes" id="UP000198226">
    <property type="component" value="Chromosome I"/>
</dbReference>
<accession>A0A109IP34</accession>
<keyword evidence="3" id="KW-0472">Membrane</keyword>
<feature type="compositionally biased region" description="Pro residues" evidence="2">
    <location>
        <begin position="543"/>
        <end position="556"/>
    </location>
</feature>
<feature type="coiled-coil region" evidence="1">
    <location>
        <begin position="97"/>
        <end position="124"/>
    </location>
</feature>
<evidence type="ECO:0000256" key="2">
    <source>
        <dbReference type="SAM" id="MobiDB-lite"/>
    </source>
</evidence>
<proteinExistence type="predicted"/>
<feature type="transmembrane region" description="Helical" evidence="3">
    <location>
        <begin position="42"/>
        <end position="62"/>
    </location>
</feature>
<organism evidence="4 5">
    <name type="scientific">Micromonospora rifamycinica</name>
    <dbReference type="NCBI Taxonomy" id="291594"/>
    <lineage>
        <taxon>Bacteria</taxon>
        <taxon>Bacillati</taxon>
        <taxon>Actinomycetota</taxon>
        <taxon>Actinomycetes</taxon>
        <taxon>Micromonosporales</taxon>
        <taxon>Micromonosporaceae</taxon>
        <taxon>Micromonospora</taxon>
    </lineage>
</organism>
<dbReference type="EMBL" id="LT607752">
    <property type="protein sequence ID" value="SCG76795.1"/>
    <property type="molecule type" value="Genomic_DNA"/>
</dbReference>
<dbReference type="AlphaFoldDB" id="A0A109IP34"/>
<feature type="compositionally biased region" description="Basic and acidic residues" evidence="2">
    <location>
        <begin position="634"/>
        <end position="643"/>
    </location>
</feature>
<protein>
    <submittedName>
        <fullName evidence="4">Uncharacterized protein</fullName>
    </submittedName>
</protein>
<gene>
    <name evidence="4" type="ORF">GA0070623_4155</name>
</gene>
<evidence type="ECO:0000313" key="5">
    <source>
        <dbReference type="Proteomes" id="UP000198226"/>
    </source>
</evidence>
<evidence type="ECO:0000256" key="1">
    <source>
        <dbReference type="SAM" id="Coils"/>
    </source>
</evidence>
<feature type="compositionally biased region" description="Gly residues" evidence="2">
    <location>
        <begin position="387"/>
        <end position="396"/>
    </location>
</feature>
<keyword evidence="1" id="KW-0175">Coiled coil</keyword>
<evidence type="ECO:0000313" key="4">
    <source>
        <dbReference type="EMBL" id="SCG76795.1"/>
    </source>
</evidence>
<dbReference type="RefSeq" id="WP_067302211.1">
    <property type="nucleotide sequence ID" value="NZ_LRMV01000008.1"/>
</dbReference>
<keyword evidence="3" id="KW-0812">Transmembrane</keyword>
<feature type="compositionally biased region" description="Low complexity" evidence="2">
    <location>
        <begin position="187"/>
        <end position="198"/>
    </location>
</feature>
<keyword evidence="5" id="KW-1185">Reference proteome</keyword>
<evidence type="ECO:0000256" key="3">
    <source>
        <dbReference type="SAM" id="Phobius"/>
    </source>
</evidence>
<feature type="compositionally biased region" description="Low complexity" evidence="2">
    <location>
        <begin position="245"/>
        <end position="258"/>
    </location>
</feature>
<reference evidence="5" key="1">
    <citation type="submission" date="2016-06" db="EMBL/GenBank/DDBJ databases">
        <authorList>
            <person name="Varghese N."/>
            <person name="Submissions Spin"/>
        </authorList>
    </citation>
    <scope>NUCLEOTIDE SEQUENCE [LARGE SCALE GENOMIC DNA]</scope>
    <source>
        <strain evidence="5">DSM 44983</strain>
    </source>
</reference>
<keyword evidence="3" id="KW-1133">Transmembrane helix</keyword>
<feature type="region of interest" description="Disordered" evidence="2">
    <location>
        <begin position="273"/>
        <end position="661"/>
    </location>
</feature>
<feature type="compositionally biased region" description="Basic and acidic residues" evidence="2">
    <location>
        <begin position="413"/>
        <end position="451"/>
    </location>
</feature>